<gene>
    <name evidence="2" type="ORF">BJX68DRAFT_238273</name>
</gene>
<dbReference type="Proteomes" id="UP001610444">
    <property type="component" value="Unassembled WGS sequence"/>
</dbReference>
<dbReference type="RefSeq" id="XP_070898643.1">
    <property type="nucleotide sequence ID" value="XM_071040324.1"/>
</dbReference>
<evidence type="ECO:0000256" key="1">
    <source>
        <dbReference type="SAM" id="MobiDB-lite"/>
    </source>
</evidence>
<dbReference type="EMBL" id="JBFXLR010000024">
    <property type="protein sequence ID" value="KAL2849108.1"/>
    <property type="molecule type" value="Genomic_DNA"/>
</dbReference>
<evidence type="ECO:0000313" key="2">
    <source>
        <dbReference type="EMBL" id="KAL2849108.1"/>
    </source>
</evidence>
<protein>
    <submittedName>
        <fullName evidence="2">Uncharacterized protein</fullName>
    </submittedName>
</protein>
<evidence type="ECO:0000313" key="3">
    <source>
        <dbReference type="Proteomes" id="UP001610444"/>
    </source>
</evidence>
<feature type="compositionally biased region" description="Polar residues" evidence="1">
    <location>
        <begin position="1"/>
        <end position="12"/>
    </location>
</feature>
<reference evidence="2 3" key="1">
    <citation type="submission" date="2024-07" db="EMBL/GenBank/DDBJ databases">
        <title>Section-level genome sequencing and comparative genomics of Aspergillus sections Usti and Cavernicolus.</title>
        <authorList>
            <consortium name="Lawrence Berkeley National Laboratory"/>
            <person name="Nybo J.L."/>
            <person name="Vesth T.C."/>
            <person name="Theobald S."/>
            <person name="Frisvad J.C."/>
            <person name="Larsen T.O."/>
            <person name="Kjaerboelling I."/>
            <person name="Rothschild-Mancinelli K."/>
            <person name="Lyhne E.K."/>
            <person name="Kogle M.E."/>
            <person name="Barry K."/>
            <person name="Clum A."/>
            <person name="Na H."/>
            <person name="Ledsgaard L."/>
            <person name="Lin J."/>
            <person name="Lipzen A."/>
            <person name="Kuo A."/>
            <person name="Riley R."/>
            <person name="Mondo S."/>
            <person name="LaButti K."/>
            <person name="Haridas S."/>
            <person name="Pangalinan J."/>
            <person name="Salamov A.A."/>
            <person name="Simmons B.A."/>
            <person name="Magnuson J.K."/>
            <person name="Chen J."/>
            <person name="Drula E."/>
            <person name="Henrissat B."/>
            <person name="Wiebenga A."/>
            <person name="Lubbers R.J."/>
            <person name="Gomes A.C."/>
            <person name="Macurrencykelacurrency M.R."/>
            <person name="Stajich J."/>
            <person name="Grigoriev I.V."/>
            <person name="Mortensen U.H."/>
            <person name="De vries R.P."/>
            <person name="Baker S.E."/>
            <person name="Andersen M.R."/>
        </authorList>
    </citation>
    <scope>NUCLEOTIDE SEQUENCE [LARGE SCALE GENOMIC DNA]</scope>
    <source>
        <strain evidence="2 3">CBS 756.74</strain>
    </source>
</reference>
<name>A0ABR4KA07_9EURO</name>
<accession>A0ABR4KA07</accession>
<proteinExistence type="predicted"/>
<sequence>MLIPSSPIQVAPTQRLPALQQQGKTKQNVHPHNAYPPLRSHRPQLETLGPPVATRDPHTAARLRRICTTLCDLTF</sequence>
<feature type="compositionally biased region" description="Polar residues" evidence="1">
    <location>
        <begin position="19"/>
        <end position="30"/>
    </location>
</feature>
<dbReference type="GeneID" id="98155488"/>
<feature type="region of interest" description="Disordered" evidence="1">
    <location>
        <begin position="1"/>
        <end position="57"/>
    </location>
</feature>
<comment type="caution">
    <text evidence="2">The sequence shown here is derived from an EMBL/GenBank/DDBJ whole genome shotgun (WGS) entry which is preliminary data.</text>
</comment>
<keyword evidence="3" id="KW-1185">Reference proteome</keyword>
<organism evidence="2 3">
    <name type="scientific">Aspergillus pseudodeflectus</name>
    <dbReference type="NCBI Taxonomy" id="176178"/>
    <lineage>
        <taxon>Eukaryota</taxon>
        <taxon>Fungi</taxon>
        <taxon>Dikarya</taxon>
        <taxon>Ascomycota</taxon>
        <taxon>Pezizomycotina</taxon>
        <taxon>Eurotiomycetes</taxon>
        <taxon>Eurotiomycetidae</taxon>
        <taxon>Eurotiales</taxon>
        <taxon>Aspergillaceae</taxon>
        <taxon>Aspergillus</taxon>
        <taxon>Aspergillus subgen. Nidulantes</taxon>
    </lineage>
</organism>